<evidence type="ECO:0000313" key="3">
    <source>
        <dbReference type="EMBL" id="HIR54277.1"/>
    </source>
</evidence>
<comment type="caution">
    <text evidence="3">The sequence shown here is derived from an EMBL/GenBank/DDBJ whole genome shotgun (WGS) entry which is preliminary data.</text>
</comment>
<feature type="signal peptide" evidence="2">
    <location>
        <begin position="1"/>
        <end position="18"/>
    </location>
</feature>
<gene>
    <name evidence="3" type="ORF">IAD36_01575</name>
</gene>
<feature type="region of interest" description="Disordered" evidence="1">
    <location>
        <begin position="26"/>
        <end position="54"/>
    </location>
</feature>
<name>A0A9D1IYG3_9FIRM</name>
<proteinExistence type="predicted"/>
<dbReference type="PROSITE" id="PS51257">
    <property type="entry name" value="PROKAR_LIPOPROTEIN"/>
    <property type="match status" value="1"/>
</dbReference>
<dbReference type="SUPFAM" id="SSF53850">
    <property type="entry name" value="Periplasmic binding protein-like II"/>
    <property type="match status" value="1"/>
</dbReference>
<dbReference type="EMBL" id="DVHH01000041">
    <property type="protein sequence ID" value="HIR54277.1"/>
    <property type="molecule type" value="Genomic_DNA"/>
</dbReference>
<evidence type="ECO:0000313" key="4">
    <source>
        <dbReference type="Proteomes" id="UP000824238"/>
    </source>
</evidence>
<dbReference type="Gene3D" id="3.40.190.10">
    <property type="entry name" value="Periplasmic binding protein-like II"/>
    <property type="match status" value="1"/>
</dbReference>
<dbReference type="AlphaFoldDB" id="A0A9D1IYG3"/>
<evidence type="ECO:0000256" key="1">
    <source>
        <dbReference type="SAM" id="MobiDB-lite"/>
    </source>
</evidence>
<keyword evidence="2" id="KW-0732">Signal</keyword>
<dbReference type="Proteomes" id="UP000824238">
    <property type="component" value="Unassembled WGS sequence"/>
</dbReference>
<organism evidence="3 4">
    <name type="scientific">Candidatus Scatomorpha intestinigallinarum</name>
    <dbReference type="NCBI Taxonomy" id="2840923"/>
    <lineage>
        <taxon>Bacteria</taxon>
        <taxon>Bacillati</taxon>
        <taxon>Bacillota</taxon>
        <taxon>Clostridia</taxon>
        <taxon>Eubacteriales</taxon>
        <taxon>Candidatus Scatomorpha</taxon>
    </lineage>
</organism>
<feature type="chain" id="PRO_5038564039" evidence="2">
    <location>
        <begin position="19"/>
        <end position="695"/>
    </location>
</feature>
<protein>
    <submittedName>
        <fullName evidence="3">Extracellular solute-binding protein</fullName>
    </submittedName>
</protein>
<evidence type="ECO:0000256" key="2">
    <source>
        <dbReference type="SAM" id="SignalP"/>
    </source>
</evidence>
<accession>A0A9D1IYG3</accession>
<reference evidence="3" key="2">
    <citation type="journal article" date="2021" name="PeerJ">
        <title>Extensive microbial diversity within the chicken gut microbiome revealed by metagenomics and culture.</title>
        <authorList>
            <person name="Gilroy R."/>
            <person name="Ravi A."/>
            <person name="Getino M."/>
            <person name="Pursley I."/>
            <person name="Horton D.L."/>
            <person name="Alikhan N.F."/>
            <person name="Baker D."/>
            <person name="Gharbi K."/>
            <person name="Hall N."/>
            <person name="Watson M."/>
            <person name="Adriaenssens E.M."/>
            <person name="Foster-Nyarko E."/>
            <person name="Jarju S."/>
            <person name="Secka A."/>
            <person name="Antonio M."/>
            <person name="Oren A."/>
            <person name="Chaudhuri R.R."/>
            <person name="La Ragione R."/>
            <person name="Hildebrand F."/>
            <person name="Pallen M.J."/>
        </authorList>
    </citation>
    <scope>NUCLEOTIDE SEQUENCE</scope>
    <source>
        <strain evidence="3">ChiGjej3B3-7149</strain>
    </source>
</reference>
<sequence>MKKRHLALALALVMTLLAACGGEAPPEPAFTGAPETQGPEPTASPAPEWTSEGRPYRQSLVNTGADSTLGVFGLGGDYYACAMFFGQNAPSEYVLLKNGERFYTPESGAVQAACAGEGCIWLLESRETETGALSLLVQLSPEGGTLSELDLGALGLGEAYFSDMRSADGGVWLLGAGKAVLIAEGAVAAQLNVPAEAKLLRSGSGGACLIEYGGESAAVSALGPEGVEPLFTLDGTETQAFDGTEEFFLICADAEAAYGLDETGGKTPLIVWADCAIESSALRGLAPLGDGDFMMRSAVGLSRLSLTEPSEMPAGGELTLATLGQSSYLVQGFNAGGTGWQVREVDYSQGGALSAQDALTKLYADIAAGAGPDLLLLEGMPVESLARRGYLADIGELLQGDPEVSADDLVFAGRLGGGTYYVSESFGIDTCAGLKSNFGEAAGWTPEEYLEAERALEPGAQMMYYVTRESFIRDAAQRYMQQAIDWQTGECSFDNAEFIALLETVGQITEHPETTEFTGYVPPEEELRTGKTYIETVRVANVAKLSEFEKAVGQELSFVGMPMPDGSNGSVMDPSSPVGVFAGSEKPDGCREFVKYLLLSYDMSYHRDKNSALPMYRPYLEKLEAEAVSEGRMTAEEVERFESFLASVENSTLVDETALGIICEEAAACFTGARTAAEAARIIQERLSIYVSEQS</sequence>
<reference evidence="3" key="1">
    <citation type="submission" date="2020-10" db="EMBL/GenBank/DDBJ databases">
        <authorList>
            <person name="Gilroy R."/>
        </authorList>
    </citation>
    <scope>NUCLEOTIDE SEQUENCE</scope>
    <source>
        <strain evidence="3">ChiGjej3B3-7149</strain>
    </source>
</reference>